<dbReference type="PIRSF" id="PIRSF015582">
    <property type="entry name" value="Cit_lyase_B"/>
    <property type="match status" value="1"/>
</dbReference>
<dbReference type="InterPro" id="IPR005000">
    <property type="entry name" value="Aldolase/citrate-lyase_domain"/>
</dbReference>
<dbReference type="GO" id="GO:0000287">
    <property type="term" value="F:magnesium ion binding"/>
    <property type="evidence" value="ECO:0007669"/>
    <property type="project" value="TreeGrafter"/>
</dbReference>
<keyword evidence="9" id="KW-1185">Reference proteome</keyword>
<keyword evidence="3 6" id="KW-0479">Metal-binding</keyword>
<name>A0A2R8BTK2_9RHOB</name>
<organism evidence="8 9">
    <name type="scientific">Palleronia abyssalis</name>
    <dbReference type="NCBI Taxonomy" id="1501240"/>
    <lineage>
        <taxon>Bacteria</taxon>
        <taxon>Pseudomonadati</taxon>
        <taxon>Pseudomonadota</taxon>
        <taxon>Alphaproteobacteria</taxon>
        <taxon>Rhodobacterales</taxon>
        <taxon>Roseobacteraceae</taxon>
        <taxon>Palleronia</taxon>
    </lineage>
</organism>
<protein>
    <submittedName>
        <fullName evidence="8">L-malyl-CoA/beta-methylmalyl-CoA lyase</fullName>
        <ecNumber evidence="8">4.1.3.24</ecNumber>
    </submittedName>
</protein>
<evidence type="ECO:0000256" key="6">
    <source>
        <dbReference type="PIRSR" id="PIRSR015582-2"/>
    </source>
</evidence>
<dbReference type="GO" id="GO:0016829">
    <property type="term" value="F:lyase activity"/>
    <property type="evidence" value="ECO:0007669"/>
    <property type="project" value="UniProtKB-KW"/>
</dbReference>
<keyword evidence="8" id="KW-0456">Lyase</keyword>
<accession>A0A2R8BTK2</accession>
<dbReference type="Proteomes" id="UP000244912">
    <property type="component" value="Unassembled WGS sequence"/>
</dbReference>
<sequence>MSFKVQPTPPARPNRCQLFGPGSRPAIFEKMAGSDADVINLDLEDSVGPDDKAEARKNIVQAIGDVDWGDKHLSVRINGLDTPYWYRDVVDLLENAGDRIDQIMIPKVGNASDLYAVDALVTSIEAAKGRTKPIAFEVIIETAAGLAHVNEIAAASPRLQAMSLGAADYAASMGMATTGIGGTQENYYMIHEGQKFWGDPWHWVQTAIVAACRTRGILPVDGPFGDFSDDDGYRAQALRSATLGMVGKWAIHPKQVALANEVFTPSDAAVTEAREILDAMEEAKRTGQGAAVYKGRLVDLASIRQAEVIVKQSEMIANRG</sequence>
<comment type="cofactor">
    <cofactor evidence="1">
        <name>Mg(2+)</name>
        <dbReference type="ChEBI" id="CHEBI:18420"/>
    </cofactor>
</comment>
<dbReference type="InterPro" id="IPR015813">
    <property type="entry name" value="Pyrv/PenolPyrv_kinase-like_dom"/>
</dbReference>
<evidence type="ECO:0000256" key="2">
    <source>
        <dbReference type="ARBA" id="ARBA00005568"/>
    </source>
</evidence>
<dbReference type="GO" id="GO:0006107">
    <property type="term" value="P:oxaloacetate metabolic process"/>
    <property type="evidence" value="ECO:0007669"/>
    <property type="project" value="TreeGrafter"/>
</dbReference>
<evidence type="ECO:0000256" key="5">
    <source>
        <dbReference type="PIRSR" id="PIRSR015582-1"/>
    </source>
</evidence>
<dbReference type="PANTHER" id="PTHR32308">
    <property type="entry name" value="LYASE BETA SUBUNIT, PUTATIVE (AFU_ORTHOLOGUE AFUA_4G13030)-RELATED"/>
    <property type="match status" value="1"/>
</dbReference>
<dbReference type="Pfam" id="PF03328">
    <property type="entry name" value="HpcH_HpaI"/>
    <property type="match status" value="1"/>
</dbReference>
<feature type="binding site" evidence="6">
    <location>
        <position position="141"/>
    </location>
    <ligand>
        <name>Mg(2+)</name>
        <dbReference type="ChEBI" id="CHEBI:18420"/>
    </ligand>
</feature>
<reference evidence="8 9" key="1">
    <citation type="submission" date="2018-03" db="EMBL/GenBank/DDBJ databases">
        <authorList>
            <person name="Keele B.F."/>
        </authorList>
    </citation>
    <scope>NUCLEOTIDE SEQUENCE [LARGE SCALE GENOMIC DNA]</scope>
    <source>
        <strain evidence="8 9">CECT 8504</strain>
    </source>
</reference>
<dbReference type="OrthoDB" id="9800547at2"/>
<gene>
    <name evidence="8" type="primary">mcl1</name>
    <name evidence="8" type="ORF">PAA8504_01319</name>
</gene>
<keyword evidence="4 6" id="KW-0460">Magnesium</keyword>
<evidence type="ECO:0000256" key="4">
    <source>
        <dbReference type="ARBA" id="ARBA00022842"/>
    </source>
</evidence>
<dbReference type="RefSeq" id="WP_108893333.1">
    <property type="nucleotide sequence ID" value="NZ_ONZF01000002.1"/>
</dbReference>
<evidence type="ECO:0000313" key="9">
    <source>
        <dbReference type="Proteomes" id="UP000244912"/>
    </source>
</evidence>
<dbReference type="InterPro" id="IPR040442">
    <property type="entry name" value="Pyrv_kinase-like_dom_sf"/>
</dbReference>
<dbReference type="AlphaFoldDB" id="A0A2R8BTK2"/>
<dbReference type="PANTHER" id="PTHR32308:SF10">
    <property type="entry name" value="CITRATE LYASE SUBUNIT BETA"/>
    <property type="match status" value="1"/>
</dbReference>
<evidence type="ECO:0000256" key="1">
    <source>
        <dbReference type="ARBA" id="ARBA00001946"/>
    </source>
</evidence>
<dbReference type="Gene3D" id="3.20.20.60">
    <property type="entry name" value="Phosphoenolpyruvate-binding domains"/>
    <property type="match status" value="1"/>
</dbReference>
<evidence type="ECO:0000313" key="8">
    <source>
        <dbReference type="EMBL" id="SPJ23507.1"/>
    </source>
</evidence>
<comment type="similarity">
    <text evidence="2">Belongs to the HpcH/HpaI aldolase family.</text>
</comment>
<evidence type="ECO:0000256" key="3">
    <source>
        <dbReference type="ARBA" id="ARBA00022723"/>
    </source>
</evidence>
<feature type="domain" description="HpcH/HpaI aldolase/citrate lyase" evidence="7">
    <location>
        <begin position="15"/>
        <end position="253"/>
    </location>
</feature>
<evidence type="ECO:0000259" key="7">
    <source>
        <dbReference type="Pfam" id="PF03328"/>
    </source>
</evidence>
<dbReference type="EMBL" id="ONZF01000002">
    <property type="protein sequence ID" value="SPJ23507.1"/>
    <property type="molecule type" value="Genomic_DNA"/>
</dbReference>
<feature type="binding site" evidence="5">
    <location>
        <position position="76"/>
    </location>
    <ligand>
        <name>substrate</name>
    </ligand>
</feature>
<dbReference type="InterPro" id="IPR011206">
    <property type="entry name" value="Citrate_lyase_beta/mcl1/mcl2"/>
</dbReference>
<proteinExistence type="inferred from homology"/>
<dbReference type="EC" id="4.1.3.24" evidence="8"/>
<dbReference type="SUPFAM" id="SSF51621">
    <property type="entry name" value="Phosphoenolpyruvate/pyruvate domain"/>
    <property type="match status" value="1"/>
</dbReference>
<feature type="binding site" evidence="6">
    <location>
        <position position="168"/>
    </location>
    <ligand>
        <name>Mg(2+)</name>
        <dbReference type="ChEBI" id="CHEBI:18420"/>
    </ligand>
</feature>
<feature type="binding site" evidence="5">
    <location>
        <position position="141"/>
    </location>
    <ligand>
        <name>substrate</name>
    </ligand>
</feature>